<dbReference type="Pfam" id="PF00149">
    <property type="entry name" value="Metallophos"/>
    <property type="match status" value="1"/>
</dbReference>
<dbReference type="AlphaFoldDB" id="A0A7D5SRJ3"/>
<reference evidence="2 3" key="1">
    <citation type="submission" date="2020-07" db="EMBL/GenBank/DDBJ databases">
        <title>Halosimplex pelagicum sp. nov. and Halosimplex rubrum sp. nov., isolated from salted brown alga Laminaria, and emended description of the genus Halosimplex.</title>
        <authorList>
            <person name="Cui H."/>
        </authorList>
    </citation>
    <scope>NUCLEOTIDE SEQUENCE [LARGE SCALE GENOMIC DNA]</scope>
    <source>
        <strain evidence="2 3">R27</strain>
    </source>
</reference>
<keyword evidence="3" id="KW-1185">Reference proteome</keyword>
<dbReference type="Proteomes" id="UP000509667">
    <property type="component" value="Chromosome"/>
</dbReference>
<dbReference type="SUPFAM" id="SSF56300">
    <property type="entry name" value="Metallo-dependent phosphatases"/>
    <property type="match status" value="1"/>
</dbReference>
<dbReference type="RefSeq" id="WP_179908546.1">
    <property type="nucleotide sequence ID" value="NZ_CP058910.1"/>
</dbReference>
<evidence type="ECO:0000259" key="1">
    <source>
        <dbReference type="Pfam" id="PF00149"/>
    </source>
</evidence>
<organism evidence="2 3">
    <name type="scientific">Halosimplex rubrum</name>
    <dbReference type="NCBI Taxonomy" id="869889"/>
    <lineage>
        <taxon>Archaea</taxon>
        <taxon>Methanobacteriati</taxon>
        <taxon>Methanobacteriota</taxon>
        <taxon>Stenosarchaea group</taxon>
        <taxon>Halobacteria</taxon>
        <taxon>Halobacteriales</taxon>
        <taxon>Haloarculaceae</taxon>
        <taxon>Halosimplex</taxon>
    </lineage>
</organism>
<dbReference type="OrthoDB" id="382295at2157"/>
<dbReference type="GeneID" id="56079364"/>
<protein>
    <submittedName>
        <fullName evidence="2">Metallophosphoesterase</fullName>
    </submittedName>
</protein>
<dbReference type="InterPro" id="IPR004843">
    <property type="entry name" value="Calcineurin-like_PHP"/>
</dbReference>
<dbReference type="InterPro" id="IPR029052">
    <property type="entry name" value="Metallo-depent_PP-like"/>
</dbReference>
<dbReference type="GO" id="GO:0016787">
    <property type="term" value="F:hydrolase activity"/>
    <property type="evidence" value="ECO:0007669"/>
    <property type="project" value="InterPro"/>
</dbReference>
<proteinExistence type="predicted"/>
<evidence type="ECO:0000313" key="3">
    <source>
        <dbReference type="Proteomes" id="UP000509667"/>
    </source>
</evidence>
<evidence type="ECO:0000313" key="2">
    <source>
        <dbReference type="EMBL" id="QLH78667.1"/>
    </source>
</evidence>
<dbReference type="KEGG" id="hrr:HZS55_15835"/>
<sequence>MSDKVLFNDGDQLSEQNLAQRAAKSNQTDYVERGMSVTPNGDGTIDIGSGHAVVRDADRAWDVFPDPRAGLPLQDSSGTNHVFLTFDAGASDVDESLNYHIDADGSEPSTPSLLIAIVDAGAGAVAEQNSDPSISAEQLNTKPLKVGYWTDSHWGNSSNNSFVSQTALEAKIDEFAADMNSWGDGGADLVILGGDITTEDNSSQSNSQQRITDFRDYLEGQLNDSIPYHMVWGNHEFANAGTWDYQWSYGPWGISEDSDTYYSIDKHHGKIIVLNTGFNDGSEANLDSSVPSGQFDWFKNELESTNKPVYVFTHTPIPPGTHSGYDNIGLYDQAKYGHLIDQHDNIELVTFGHSHHLSNFGRSPSFDHSLVQRWGQTPYFYQHFPHGVGITGTDFDGSVTPYGKLHIYQDGHWWMQQSYAGDDTDYRTDWQSNGGIEPTVEETWESLSWGYQDAITSLDGYQTTEVGSNSAVTIQQTGRPHYQLDVDNSASGNKAAMMMQRSAAPLTNAEGVDWADMVLNVVCEIDNMTDFAGHIGRGFTAAGGQTFVGLYFNSGNTNLWASDGTDFQTGAATLPNPTGGPTHYQIRMTRSLDRISASVDHNTENGAWMCDEHVPPLDNSTTSADAQSHLYLFNAEARTKSATAQTLRIYDWNIEIAPRLNMTV</sequence>
<gene>
    <name evidence="2" type="ORF">HZS55_15835</name>
</gene>
<dbReference type="EMBL" id="CP058910">
    <property type="protein sequence ID" value="QLH78667.1"/>
    <property type="molecule type" value="Genomic_DNA"/>
</dbReference>
<dbReference type="Gene3D" id="3.60.21.10">
    <property type="match status" value="1"/>
</dbReference>
<name>A0A7D5SRJ3_9EURY</name>
<accession>A0A7D5SRJ3</accession>
<feature type="domain" description="Calcineurin-like phosphoesterase" evidence="1">
    <location>
        <begin position="166"/>
        <end position="356"/>
    </location>
</feature>